<reference evidence="1 2" key="1">
    <citation type="submission" date="2018-01" db="EMBL/GenBank/DDBJ databases">
        <title>Cryobacterium sp. nov., from glaciers in China.</title>
        <authorList>
            <person name="Liu Q."/>
            <person name="Xin Y.-H."/>
        </authorList>
    </citation>
    <scope>NUCLEOTIDE SEQUENCE [LARGE SCALE GENOMIC DNA]</scope>
    <source>
        <strain evidence="1 2">TMN-42</strain>
    </source>
</reference>
<proteinExistence type="predicted"/>
<protein>
    <submittedName>
        <fullName evidence="1">Uncharacterized protein</fullName>
    </submittedName>
</protein>
<dbReference type="EMBL" id="PPXD01000005">
    <property type="protein sequence ID" value="POH69040.1"/>
    <property type="molecule type" value="Genomic_DNA"/>
</dbReference>
<accession>A0A2S3ZLV0</accession>
<dbReference type="AlphaFoldDB" id="A0A2S3ZLV0"/>
<name>A0A2S3ZLV0_9MICO</name>
<evidence type="ECO:0000313" key="2">
    <source>
        <dbReference type="Proteomes" id="UP000237340"/>
    </source>
</evidence>
<comment type="caution">
    <text evidence="1">The sequence shown here is derived from an EMBL/GenBank/DDBJ whole genome shotgun (WGS) entry which is preliminary data.</text>
</comment>
<dbReference type="Proteomes" id="UP000237340">
    <property type="component" value="Unassembled WGS sequence"/>
</dbReference>
<keyword evidence="2" id="KW-1185">Reference proteome</keyword>
<organism evidence="1 2">
    <name type="scientific">Cryobacterium zongtaii</name>
    <dbReference type="NCBI Taxonomy" id="1259217"/>
    <lineage>
        <taxon>Bacteria</taxon>
        <taxon>Bacillati</taxon>
        <taxon>Actinomycetota</taxon>
        <taxon>Actinomycetes</taxon>
        <taxon>Micrococcales</taxon>
        <taxon>Microbacteriaceae</taxon>
        <taxon>Cryobacterium</taxon>
    </lineage>
</organism>
<evidence type="ECO:0000313" key="1">
    <source>
        <dbReference type="EMBL" id="POH69040.1"/>
    </source>
</evidence>
<gene>
    <name evidence="1" type="ORF">C3B61_03895</name>
</gene>
<sequence>MVPTTMGLHVAPQPRMEMSVLSMIWLLSSHFFASLPSVEQAVSPTAERAAVTNAAVSLVRY</sequence>